<keyword evidence="1" id="KW-1133">Transmembrane helix</keyword>
<comment type="caution">
    <text evidence="3">The sequence shown here is derived from an EMBL/GenBank/DDBJ whole genome shotgun (WGS) entry which is preliminary data.</text>
</comment>
<keyword evidence="1" id="KW-0472">Membrane</keyword>
<protein>
    <recommendedName>
        <fullName evidence="5">YtkA-like domain-containing protein</fullName>
    </recommendedName>
</protein>
<feature type="transmembrane region" description="Helical" evidence="1">
    <location>
        <begin position="166"/>
        <end position="186"/>
    </location>
</feature>
<proteinExistence type="predicted"/>
<dbReference type="Proteomes" id="UP000095255">
    <property type="component" value="Unassembled WGS sequence"/>
</dbReference>
<keyword evidence="1" id="KW-0812">Transmembrane</keyword>
<evidence type="ECO:0000313" key="4">
    <source>
        <dbReference type="Proteomes" id="UP000095255"/>
    </source>
</evidence>
<evidence type="ECO:0000256" key="2">
    <source>
        <dbReference type="SAM" id="SignalP"/>
    </source>
</evidence>
<organism evidence="3 4">
    <name type="scientific">Desulfuribacillus stibiiarsenatis</name>
    <dbReference type="NCBI Taxonomy" id="1390249"/>
    <lineage>
        <taxon>Bacteria</taxon>
        <taxon>Bacillati</taxon>
        <taxon>Bacillota</taxon>
        <taxon>Desulfuribacillia</taxon>
        <taxon>Desulfuribacillales</taxon>
        <taxon>Desulfuribacillaceae</taxon>
        <taxon>Desulfuribacillus</taxon>
    </lineage>
</organism>
<evidence type="ECO:0000313" key="3">
    <source>
        <dbReference type="EMBL" id="OEH86600.1"/>
    </source>
</evidence>
<evidence type="ECO:0000256" key="1">
    <source>
        <dbReference type="SAM" id="Phobius"/>
    </source>
</evidence>
<dbReference type="AlphaFoldDB" id="A0A1E5L8X7"/>
<dbReference type="EMBL" id="MJAT01000002">
    <property type="protein sequence ID" value="OEH86600.1"/>
    <property type="molecule type" value="Genomic_DNA"/>
</dbReference>
<gene>
    <name evidence="3" type="ORF">BHU72_10085</name>
</gene>
<feature type="signal peptide" evidence="2">
    <location>
        <begin position="1"/>
        <end position="26"/>
    </location>
</feature>
<keyword evidence="2" id="KW-0732">Signal</keyword>
<sequence>MKYKKLSQRMVIAMLIILVIPMQVFADASHVKKDPILINDNGYEIELYVNPDPLKTGKTKFELVVRKDQVLVTSDLQLEYEMDESEHQKDAHGGHGDTAGHDGPIHIDLPYLAEHEMHSAVVEIDSKGLWNFNLLVAHGDTHDTNHTADYDEVHFQLDVLDAGPNLIFLAMLGNIMAIAMVSSTMIQKKKEATSHE</sequence>
<evidence type="ECO:0008006" key="5">
    <source>
        <dbReference type="Google" id="ProtNLM"/>
    </source>
</evidence>
<reference evidence="3 4" key="1">
    <citation type="submission" date="2016-09" db="EMBL/GenBank/DDBJ databases">
        <title>Desulfuribacillus arsenicus sp. nov., an obligately anaerobic, dissimilatory arsenic- and antimonate-reducing bacterium isolated from anoxic sediments.</title>
        <authorList>
            <person name="Abin C.A."/>
            <person name="Hollibaugh J.T."/>
        </authorList>
    </citation>
    <scope>NUCLEOTIDE SEQUENCE [LARGE SCALE GENOMIC DNA]</scope>
    <source>
        <strain evidence="3 4">MLFW-2</strain>
    </source>
</reference>
<feature type="chain" id="PRO_5009180791" description="YtkA-like domain-containing protein" evidence="2">
    <location>
        <begin position="27"/>
        <end position="196"/>
    </location>
</feature>
<dbReference type="STRING" id="1390249.BHU72_10085"/>
<name>A0A1E5L8X7_9FIRM</name>
<dbReference type="RefSeq" id="WP_069700967.1">
    <property type="nucleotide sequence ID" value="NZ_MJAT01000002.1"/>
</dbReference>
<keyword evidence="4" id="KW-1185">Reference proteome</keyword>
<accession>A0A1E5L8X7</accession>